<keyword evidence="2" id="KW-0472">Membrane</keyword>
<keyword evidence="4" id="KW-1185">Reference proteome</keyword>
<dbReference type="EMBL" id="AP021875">
    <property type="protein sequence ID" value="BBO73524.1"/>
    <property type="molecule type" value="Genomic_DNA"/>
</dbReference>
<protein>
    <submittedName>
        <fullName evidence="3">Uncharacterized protein</fullName>
    </submittedName>
</protein>
<feature type="transmembrane region" description="Helical" evidence="2">
    <location>
        <begin position="17"/>
        <end position="36"/>
    </location>
</feature>
<sequence length="254" mass="27933">MSSWLSNMESVAALNNWILAGTLIFAAITGILVFLATGKSKSLIQQLSKDLESSGGRIKSLEKTAESIRKELLQTQQHQDISQLKLKTSHSSAEELRQELLDARKRLEIAEAAVKERKEQEKDTEVFDDLELELEPEGGLSESQREQLIDLLDPGPKGNVDIYCVMGDTLSETTASQLDEVLTNDGWKTNGVAQSAFSNPPKGFALVVNSKETAPSYASFIQRVFTTIGLDVSAKVDNKYREWSLSIIVGSIEG</sequence>
<accession>A0A5K7Z4Z1</accession>
<organism evidence="3 4">
    <name type="scientific">Desulfosarcina widdelii</name>
    <dbReference type="NCBI Taxonomy" id="947919"/>
    <lineage>
        <taxon>Bacteria</taxon>
        <taxon>Pseudomonadati</taxon>
        <taxon>Thermodesulfobacteriota</taxon>
        <taxon>Desulfobacteria</taxon>
        <taxon>Desulfobacterales</taxon>
        <taxon>Desulfosarcinaceae</taxon>
        <taxon>Desulfosarcina</taxon>
    </lineage>
</organism>
<evidence type="ECO:0000256" key="1">
    <source>
        <dbReference type="SAM" id="Coils"/>
    </source>
</evidence>
<feature type="coiled-coil region" evidence="1">
    <location>
        <begin position="44"/>
        <end position="120"/>
    </location>
</feature>
<dbReference type="AlphaFoldDB" id="A0A5K7Z4Z1"/>
<evidence type="ECO:0000256" key="2">
    <source>
        <dbReference type="SAM" id="Phobius"/>
    </source>
</evidence>
<keyword evidence="2" id="KW-0812">Transmembrane</keyword>
<keyword evidence="1" id="KW-0175">Coiled coil</keyword>
<keyword evidence="2" id="KW-1133">Transmembrane helix</keyword>
<evidence type="ECO:0000313" key="4">
    <source>
        <dbReference type="Proteomes" id="UP000427769"/>
    </source>
</evidence>
<evidence type="ECO:0000313" key="3">
    <source>
        <dbReference type="EMBL" id="BBO73524.1"/>
    </source>
</evidence>
<proteinExistence type="predicted"/>
<dbReference type="KEGG" id="dwd:DSCW_09410"/>
<gene>
    <name evidence="3" type="ORF">DSCW_09410</name>
</gene>
<reference evidence="3 4" key="1">
    <citation type="submission" date="2019-11" db="EMBL/GenBank/DDBJ databases">
        <title>Comparative genomics of hydrocarbon-degrading Desulfosarcina strains.</title>
        <authorList>
            <person name="Watanabe M."/>
            <person name="Kojima H."/>
            <person name="Fukui M."/>
        </authorList>
    </citation>
    <scope>NUCLEOTIDE SEQUENCE [LARGE SCALE GENOMIC DNA]</scope>
    <source>
        <strain evidence="3 4">PP31</strain>
    </source>
</reference>
<name>A0A5K7Z4Z1_9BACT</name>
<dbReference type="Proteomes" id="UP000427769">
    <property type="component" value="Chromosome"/>
</dbReference>